<dbReference type="PANTHER" id="PTHR45846:SF1">
    <property type="entry name" value="TRNA-DIHYDROURIDINE(47) SYNTHASE [NAD(P)(+)]-LIKE"/>
    <property type="match status" value="1"/>
</dbReference>
<evidence type="ECO:0000259" key="6">
    <source>
        <dbReference type="Pfam" id="PF01207"/>
    </source>
</evidence>
<keyword evidence="4 5" id="KW-0560">Oxidoreductase</keyword>
<evidence type="ECO:0000256" key="2">
    <source>
        <dbReference type="ARBA" id="ARBA00022643"/>
    </source>
</evidence>
<dbReference type="CDD" id="cd02801">
    <property type="entry name" value="DUS_like_FMN"/>
    <property type="match status" value="1"/>
</dbReference>
<feature type="domain" description="DUS-like FMN-binding" evidence="6">
    <location>
        <begin position="11"/>
        <end position="284"/>
    </location>
</feature>
<name>A0ABM8IH19_9BACE</name>
<dbReference type="PANTHER" id="PTHR45846">
    <property type="entry name" value="TRNA-DIHYDROURIDINE(47) SYNTHASE [NAD(P)(+)]-LIKE"/>
    <property type="match status" value="1"/>
</dbReference>
<sequence>MQDKKRLPIHFAPLQGFTDAPYRNAHESIFGGIETYYTPFVRLEKGEFRNKELREIEPENNTVQHLVPQLIAATPDELRKIVALFLDKGYTETDINLGCPFPMLARRHKGSGILPYPKEVEELLNTILEFPDMKFSVKMRLGWESPEECLALLPILNNLPLRQITLHARVGKQQYKGTTDRNAFETFYNECKHTLLYNGDIASIEDIDRLLNRFPNLSGVMIGRGLLANPALASEYLKGEKLSRSEMLEKVRAFHTLLLNHYEAHLQGNDQLVTKMKSIWEYLLPEMDKKLKKKILKSTKLETYRTAVSEGLK</sequence>
<dbReference type="Gene3D" id="3.20.20.70">
    <property type="entry name" value="Aldolase class I"/>
    <property type="match status" value="1"/>
</dbReference>
<proteinExistence type="inferred from homology"/>
<reference evidence="7 8" key="1">
    <citation type="submission" date="2023-04" db="EMBL/GenBank/DDBJ databases">
        <title>Draft genome sequence of acteroides sedimenti strain YN3PY1.</title>
        <authorList>
            <person name="Yoshida N."/>
        </authorList>
    </citation>
    <scope>NUCLEOTIDE SEQUENCE [LARGE SCALE GENOMIC DNA]</scope>
    <source>
        <strain evidence="7 8">YN3PY1</strain>
    </source>
</reference>
<dbReference type="InterPro" id="IPR013785">
    <property type="entry name" value="Aldolase_TIM"/>
</dbReference>
<keyword evidence="3 5" id="KW-0819">tRNA processing</keyword>
<dbReference type="Proteomes" id="UP001496674">
    <property type="component" value="Chromosome"/>
</dbReference>
<dbReference type="SUPFAM" id="SSF51395">
    <property type="entry name" value="FMN-linked oxidoreductases"/>
    <property type="match status" value="1"/>
</dbReference>
<comment type="function">
    <text evidence="5">Catalyzes the synthesis of 5,6-dihydrouridine (D), a modified base found in the D-loop of most tRNAs, via the reduction of the C5-C6 double bond in target uridines.</text>
</comment>
<dbReference type="PIRSF" id="PIRSF006621">
    <property type="entry name" value="Dus"/>
    <property type="match status" value="1"/>
</dbReference>
<organism evidence="7 8">
    <name type="scientific">Bacteroides sedimenti</name>
    <dbReference type="NCBI Taxonomy" id="2136147"/>
    <lineage>
        <taxon>Bacteria</taxon>
        <taxon>Pseudomonadati</taxon>
        <taxon>Bacteroidota</taxon>
        <taxon>Bacteroidia</taxon>
        <taxon>Bacteroidales</taxon>
        <taxon>Bacteroidaceae</taxon>
        <taxon>Bacteroides</taxon>
    </lineage>
</organism>
<comment type="cofactor">
    <cofactor evidence="5">
        <name>FMN</name>
        <dbReference type="ChEBI" id="CHEBI:58210"/>
    </cofactor>
</comment>
<keyword evidence="8" id="KW-1185">Reference proteome</keyword>
<accession>A0ABM8IH19</accession>
<evidence type="ECO:0000313" key="8">
    <source>
        <dbReference type="Proteomes" id="UP001496674"/>
    </source>
</evidence>
<protein>
    <recommendedName>
        <fullName evidence="5">tRNA-dihydrouridine synthase</fullName>
        <ecNumber evidence="5">1.3.1.-</ecNumber>
    </recommendedName>
</protein>
<dbReference type="RefSeq" id="WP_353330296.1">
    <property type="nucleotide sequence ID" value="NZ_AP028055.1"/>
</dbReference>
<keyword evidence="2 5" id="KW-0288">FMN</keyword>
<evidence type="ECO:0000256" key="3">
    <source>
        <dbReference type="ARBA" id="ARBA00022694"/>
    </source>
</evidence>
<comment type="similarity">
    <text evidence="5">Belongs to the dus family.</text>
</comment>
<dbReference type="Pfam" id="PF01207">
    <property type="entry name" value="Dus"/>
    <property type="match status" value="1"/>
</dbReference>
<evidence type="ECO:0000313" key="7">
    <source>
        <dbReference type="EMBL" id="BEG99619.1"/>
    </source>
</evidence>
<evidence type="ECO:0000256" key="5">
    <source>
        <dbReference type="PIRNR" id="PIRNR006621"/>
    </source>
</evidence>
<gene>
    <name evidence="7" type="ORF">BSYN_18840</name>
</gene>
<evidence type="ECO:0000256" key="4">
    <source>
        <dbReference type="ARBA" id="ARBA00023002"/>
    </source>
</evidence>
<dbReference type="EMBL" id="AP028055">
    <property type="protein sequence ID" value="BEG99619.1"/>
    <property type="molecule type" value="Genomic_DNA"/>
</dbReference>
<dbReference type="EC" id="1.3.1.-" evidence="5"/>
<dbReference type="InterPro" id="IPR001269">
    <property type="entry name" value="DUS_fam"/>
</dbReference>
<dbReference type="InterPro" id="IPR035587">
    <property type="entry name" value="DUS-like_FMN-bd"/>
</dbReference>
<keyword evidence="1 5" id="KW-0285">Flavoprotein</keyword>
<evidence type="ECO:0000256" key="1">
    <source>
        <dbReference type="ARBA" id="ARBA00022630"/>
    </source>
</evidence>